<dbReference type="Proteomes" id="UP000623129">
    <property type="component" value="Unassembled WGS sequence"/>
</dbReference>
<dbReference type="Gene3D" id="2.20.110.10">
    <property type="entry name" value="Histone H3 K4-specific methyltransferase SET7/9 N-terminal domain"/>
    <property type="match status" value="2"/>
</dbReference>
<dbReference type="PANTHER" id="PTHR23084">
    <property type="entry name" value="PHOSPHATIDYLINOSITOL-4-PHOSPHATE 5-KINASE RELATED"/>
    <property type="match status" value="1"/>
</dbReference>
<evidence type="ECO:0000256" key="1">
    <source>
        <dbReference type="ARBA" id="ARBA00022737"/>
    </source>
</evidence>
<keyword evidence="1" id="KW-0677">Repeat</keyword>
<dbReference type="AlphaFoldDB" id="A0A833R5D5"/>
<reference evidence="3" key="1">
    <citation type="submission" date="2020-01" db="EMBL/GenBank/DDBJ databases">
        <title>Genome sequence of Kobresia littledalei, the first chromosome-level genome in the family Cyperaceae.</title>
        <authorList>
            <person name="Qu G."/>
        </authorList>
    </citation>
    <scope>NUCLEOTIDE SEQUENCE</scope>
    <source>
        <strain evidence="3">C.B.Clarke</strain>
        <tissue evidence="3">Leaf</tissue>
    </source>
</reference>
<keyword evidence="2" id="KW-0472">Membrane</keyword>
<dbReference type="Pfam" id="PF02493">
    <property type="entry name" value="MORN"/>
    <property type="match status" value="7"/>
</dbReference>
<evidence type="ECO:0000313" key="4">
    <source>
        <dbReference type="Proteomes" id="UP000623129"/>
    </source>
</evidence>
<dbReference type="GO" id="GO:0016020">
    <property type="term" value="C:membrane"/>
    <property type="evidence" value="ECO:0007669"/>
    <property type="project" value="UniProtKB-ARBA"/>
</dbReference>
<keyword evidence="4" id="KW-1185">Reference proteome</keyword>
<feature type="transmembrane region" description="Helical" evidence="2">
    <location>
        <begin position="53"/>
        <end position="73"/>
    </location>
</feature>
<dbReference type="EMBL" id="SWLB01000014">
    <property type="protein sequence ID" value="KAF3329854.1"/>
    <property type="molecule type" value="Genomic_DNA"/>
</dbReference>
<keyword evidence="2" id="KW-1133">Transmembrane helix</keyword>
<dbReference type="SUPFAM" id="SSF82185">
    <property type="entry name" value="Histone H3 K4-specific methyltransferase SET7/9 N-terminal domain"/>
    <property type="match status" value="2"/>
</dbReference>
<gene>
    <name evidence="3" type="ORF">FCM35_KLT05185</name>
</gene>
<organism evidence="3 4">
    <name type="scientific">Carex littledalei</name>
    <dbReference type="NCBI Taxonomy" id="544730"/>
    <lineage>
        <taxon>Eukaryota</taxon>
        <taxon>Viridiplantae</taxon>
        <taxon>Streptophyta</taxon>
        <taxon>Embryophyta</taxon>
        <taxon>Tracheophyta</taxon>
        <taxon>Spermatophyta</taxon>
        <taxon>Magnoliopsida</taxon>
        <taxon>Liliopsida</taxon>
        <taxon>Poales</taxon>
        <taxon>Cyperaceae</taxon>
        <taxon>Cyperoideae</taxon>
        <taxon>Cariceae</taxon>
        <taxon>Carex</taxon>
        <taxon>Carex subgen. Euthyceras</taxon>
    </lineage>
</organism>
<comment type="caution">
    <text evidence="3">The sequence shown here is derived from an EMBL/GenBank/DDBJ whole genome shotgun (WGS) entry which is preliminary data.</text>
</comment>
<protein>
    <submittedName>
        <fullName evidence="3">Junctophilin-3-like protein</fullName>
    </submittedName>
</protein>
<accession>A0A833R5D5</accession>
<feature type="transmembrane region" description="Helical" evidence="2">
    <location>
        <begin position="79"/>
        <end position="97"/>
    </location>
</feature>
<proteinExistence type="predicted"/>
<dbReference type="SMART" id="SM00698">
    <property type="entry name" value="MORN"/>
    <property type="match status" value="7"/>
</dbReference>
<evidence type="ECO:0000256" key="2">
    <source>
        <dbReference type="SAM" id="Phobius"/>
    </source>
</evidence>
<dbReference type="PANTHER" id="PTHR23084:SF179">
    <property type="entry name" value="OS10G0565000 PROTEIN"/>
    <property type="match status" value="1"/>
</dbReference>
<keyword evidence="2" id="KW-0812">Transmembrane</keyword>
<name>A0A833R5D5_9POAL</name>
<sequence>MSSRLLFSADDEVPDIENPPHRPRMISRTKHFLPFSLPRVPLSTLTMQMQMHCYVFFFFFLLCLLACCLIYSLHKILGLLHLTVVAILFLFLAYFLFKTVSRTDLQSFFTNNRPIFFYRDEPLAARVSRINVLGVELLLDESIYAGEFREGIRNGRGVMKMPGIMCSYGGDWVEGAYDGYGVEDMAGISGHVYQGQFLEGKRSGYGLMKYCNGDQYKGQWLGDETHGRGKHTYADGYSYEGQFKTGMRHGFGVCHHSNGDIYRGEYYNDTCLGLGTCAFSNGDTCEGSRHQNQMHGYGVLYTGNQMRNM</sequence>
<dbReference type="OrthoDB" id="270720at2759"/>
<evidence type="ECO:0000313" key="3">
    <source>
        <dbReference type="EMBL" id="KAF3329854.1"/>
    </source>
</evidence>
<dbReference type="InterPro" id="IPR003409">
    <property type="entry name" value="MORN"/>
</dbReference>